<organism evidence="1 2">
    <name type="scientific">Colletotrichum liriopes</name>
    <dbReference type="NCBI Taxonomy" id="708192"/>
    <lineage>
        <taxon>Eukaryota</taxon>
        <taxon>Fungi</taxon>
        <taxon>Dikarya</taxon>
        <taxon>Ascomycota</taxon>
        <taxon>Pezizomycotina</taxon>
        <taxon>Sordariomycetes</taxon>
        <taxon>Hypocreomycetidae</taxon>
        <taxon>Glomerellales</taxon>
        <taxon>Glomerellaceae</taxon>
        <taxon>Colletotrichum</taxon>
        <taxon>Colletotrichum spaethianum species complex</taxon>
    </lineage>
</organism>
<comment type="caution">
    <text evidence="1">The sequence shown here is derived from an EMBL/GenBank/DDBJ whole genome shotgun (WGS) entry which is preliminary data.</text>
</comment>
<protein>
    <submittedName>
        <fullName evidence="1">Uncharacterized protein</fullName>
    </submittedName>
</protein>
<dbReference type="AlphaFoldDB" id="A0AA37GNE2"/>
<name>A0AA37GNE2_9PEZI</name>
<keyword evidence="2" id="KW-1185">Reference proteome</keyword>
<accession>A0AA37GNE2</accession>
<proteinExistence type="predicted"/>
<dbReference type="Proteomes" id="UP001055172">
    <property type="component" value="Unassembled WGS sequence"/>
</dbReference>
<evidence type="ECO:0000313" key="1">
    <source>
        <dbReference type="EMBL" id="GJC83835.1"/>
    </source>
</evidence>
<sequence>MSTADTQQSRPGQSAKKAIKDLFGDKRGHTFEAEKMGLEKADFRDVAEQRFPNDPIRVEEYCSVSRQPSDEDKEAVVRRLQSIAIAAVGRSKAGVGVEAAEAAEYEKKGREYICDL</sequence>
<reference evidence="1 2" key="1">
    <citation type="submission" date="2021-07" db="EMBL/GenBank/DDBJ databases">
        <title>Genome data of Colletotrichum spaethianum.</title>
        <authorList>
            <person name="Utami Y.D."/>
            <person name="Hiruma K."/>
        </authorList>
    </citation>
    <scope>NUCLEOTIDE SEQUENCE [LARGE SCALE GENOMIC DNA]</scope>
    <source>
        <strain evidence="1 2">MAFF 242679</strain>
    </source>
</reference>
<gene>
    <name evidence="1" type="ORF">ColLi_06673</name>
</gene>
<evidence type="ECO:0000313" key="2">
    <source>
        <dbReference type="Proteomes" id="UP001055172"/>
    </source>
</evidence>
<dbReference type="EMBL" id="BPPX01000013">
    <property type="protein sequence ID" value="GJC83835.1"/>
    <property type="molecule type" value="Genomic_DNA"/>
</dbReference>